<keyword evidence="3 6" id="KW-0812">Transmembrane</keyword>
<gene>
    <name evidence="7" type="ORF">ACFQKB_19880</name>
</gene>
<keyword evidence="4 6" id="KW-1133">Transmembrane helix</keyword>
<dbReference type="Pfam" id="PF13520">
    <property type="entry name" value="AA_permease_2"/>
    <property type="match status" value="1"/>
</dbReference>
<dbReference type="RefSeq" id="WP_160825121.1">
    <property type="nucleotide sequence ID" value="NZ_JBHSXS010000011.1"/>
</dbReference>
<evidence type="ECO:0000256" key="4">
    <source>
        <dbReference type="ARBA" id="ARBA00022989"/>
    </source>
</evidence>
<name>A0ABW2CKA6_9ACTN</name>
<proteinExistence type="predicted"/>
<feature type="transmembrane region" description="Helical" evidence="6">
    <location>
        <begin position="413"/>
        <end position="432"/>
    </location>
</feature>
<dbReference type="Gene3D" id="1.20.1740.10">
    <property type="entry name" value="Amino acid/polyamine transporter I"/>
    <property type="match status" value="1"/>
</dbReference>
<dbReference type="PANTHER" id="PTHR42770:SF16">
    <property type="entry name" value="AMINO ACID PERMEASE"/>
    <property type="match status" value="1"/>
</dbReference>
<evidence type="ECO:0000256" key="6">
    <source>
        <dbReference type="SAM" id="Phobius"/>
    </source>
</evidence>
<accession>A0ABW2CKA6</accession>
<feature type="transmembrane region" description="Helical" evidence="6">
    <location>
        <begin position="113"/>
        <end position="141"/>
    </location>
</feature>
<evidence type="ECO:0000256" key="1">
    <source>
        <dbReference type="ARBA" id="ARBA00004651"/>
    </source>
</evidence>
<feature type="transmembrane region" description="Helical" evidence="6">
    <location>
        <begin position="213"/>
        <end position="233"/>
    </location>
</feature>
<dbReference type="PIRSF" id="PIRSF006060">
    <property type="entry name" value="AA_transporter"/>
    <property type="match status" value="1"/>
</dbReference>
<evidence type="ECO:0000256" key="3">
    <source>
        <dbReference type="ARBA" id="ARBA00022692"/>
    </source>
</evidence>
<evidence type="ECO:0000313" key="8">
    <source>
        <dbReference type="Proteomes" id="UP001596380"/>
    </source>
</evidence>
<evidence type="ECO:0000256" key="2">
    <source>
        <dbReference type="ARBA" id="ARBA00022475"/>
    </source>
</evidence>
<evidence type="ECO:0000256" key="5">
    <source>
        <dbReference type="ARBA" id="ARBA00023136"/>
    </source>
</evidence>
<sequence length="469" mass="50046">MTTAKPGAAQPGASDSGEETLGSFGYAQELKRSLSLTDLVVYGLVFMVPIAPFTIFGVVFNGSKGMVALTYLIGLVAMLFTALSYREMSRAFPIAGSVYAYAGRGINDKVGFLAGWAILLDYLLIPTLLYVMSAAALTSLVPAVPQWAWVIVFVLVNTVVNFLGIESTARLNRLFLFGELVVLALFVGFGLAAVARGENGARFTLDPLLKPELLTPGLIFGALSIAVLSFLGFDGISTLSEEVRGGGRRLVGRATILALCLVAGLFVVQTYVAALLVPGRESFPDGDATNSAFYDIAWIAGGGWLKVTVAVAAALATGIANSLVAQAATSRLLFSMARDRKLPRFLAHVHPTRRTPERAILFVAAISLVLGLFFTGQIDLLSSLVNFGALFSFLMLHVAVFVHFRLRNRSTRWHLHILAPALGFLIIGSVLVNADTRAKIGGLAWLAVGAVVLVFYTRSGRGADLKLED</sequence>
<dbReference type="InterPro" id="IPR002293">
    <property type="entry name" value="AA/rel_permease1"/>
</dbReference>
<keyword evidence="2" id="KW-1003">Cell membrane</keyword>
<comment type="subcellular location">
    <subcellularLocation>
        <location evidence="1">Cell membrane</location>
        <topology evidence="1">Multi-pass membrane protein</topology>
    </subcellularLocation>
</comment>
<feature type="transmembrane region" description="Helical" evidence="6">
    <location>
        <begin position="147"/>
        <end position="165"/>
    </location>
</feature>
<dbReference type="PANTHER" id="PTHR42770">
    <property type="entry name" value="AMINO ACID TRANSPORTER-RELATED"/>
    <property type="match status" value="1"/>
</dbReference>
<comment type="caution">
    <text evidence="7">The sequence shown here is derived from an EMBL/GenBank/DDBJ whole genome shotgun (WGS) entry which is preliminary data.</text>
</comment>
<feature type="transmembrane region" description="Helical" evidence="6">
    <location>
        <begin position="384"/>
        <end position="406"/>
    </location>
</feature>
<dbReference type="InterPro" id="IPR050367">
    <property type="entry name" value="APC_superfamily"/>
</dbReference>
<feature type="transmembrane region" description="Helical" evidence="6">
    <location>
        <begin position="174"/>
        <end position="193"/>
    </location>
</feature>
<protein>
    <submittedName>
        <fullName evidence="7">APC family permease</fullName>
    </submittedName>
</protein>
<dbReference type="Proteomes" id="UP001596380">
    <property type="component" value="Unassembled WGS sequence"/>
</dbReference>
<feature type="transmembrane region" description="Helical" evidence="6">
    <location>
        <begin position="254"/>
        <end position="277"/>
    </location>
</feature>
<evidence type="ECO:0000313" key="7">
    <source>
        <dbReference type="EMBL" id="MFC6882022.1"/>
    </source>
</evidence>
<feature type="transmembrane region" description="Helical" evidence="6">
    <location>
        <begin position="66"/>
        <end position="85"/>
    </location>
</feature>
<reference evidence="8" key="1">
    <citation type="journal article" date="2019" name="Int. J. Syst. Evol. Microbiol.">
        <title>The Global Catalogue of Microorganisms (GCM) 10K type strain sequencing project: providing services to taxonomists for standard genome sequencing and annotation.</title>
        <authorList>
            <consortium name="The Broad Institute Genomics Platform"/>
            <consortium name="The Broad Institute Genome Sequencing Center for Infectious Disease"/>
            <person name="Wu L."/>
            <person name="Ma J."/>
        </authorList>
    </citation>
    <scope>NUCLEOTIDE SEQUENCE [LARGE SCALE GENOMIC DNA]</scope>
    <source>
        <strain evidence="8">JCM 3369</strain>
    </source>
</reference>
<dbReference type="EMBL" id="JBHSXS010000011">
    <property type="protein sequence ID" value="MFC6882022.1"/>
    <property type="molecule type" value="Genomic_DNA"/>
</dbReference>
<keyword evidence="5 6" id="KW-0472">Membrane</keyword>
<keyword evidence="8" id="KW-1185">Reference proteome</keyword>
<feature type="transmembrane region" description="Helical" evidence="6">
    <location>
        <begin position="438"/>
        <end position="456"/>
    </location>
</feature>
<feature type="transmembrane region" description="Helical" evidence="6">
    <location>
        <begin position="359"/>
        <end position="378"/>
    </location>
</feature>
<feature type="transmembrane region" description="Helical" evidence="6">
    <location>
        <begin position="39"/>
        <end position="60"/>
    </location>
</feature>
<organism evidence="7 8">
    <name type="scientific">Actinomadura yumaensis</name>
    <dbReference type="NCBI Taxonomy" id="111807"/>
    <lineage>
        <taxon>Bacteria</taxon>
        <taxon>Bacillati</taxon>
        <taxon>Actinomycetota</taxon>
        <taxon>Actinomycetes</taxon>
        <taxon>Streptosporangiales</taxon>
        <taxon>Thermomonosporaceae</taxon>
        <taxon>Actinomadura</taxon>
    </lineage>
</organism>